<comment type="caution">
    <text evidence="2">The sequence shown here is derived from an EMBL/GenBank/DDBJ whole genome shotgun (WGS) entry which is preliminary data.</text>
</comment>
<feature type="compositionally biased region" description="Low complexity" evidence="1">
    <location>
        <begin position="40"/>
        <end position="50"/>
    </location>
</feature>
<evidence type="ECO:0008006" key="4">
    <source>
        <dbReference type="Google" id="ProtNLM"/>
    </source>
</evidence>
<feature type="region of interest" description="Disordered" evidence="1">
    <location>
        <begin position="30"/>
        <end position="50"/>
    </location>
</feature>
<proteinExistence type="predicted"/>
<evidence type="ECO:0000313" key="3">
    <source>
        <dbReference type="Proteomes" id="UP001500618"/>
    </source>
</evidence>
<dbReference type="EMBL" id="BAAANY010000010">
    <property type="protein sequence ID" value="GAA1681988.1"/>
    <property type="molecule type" value="Genomic_DNA"/>
</dbReference>
<organism evidence="2 3">
    <name type="scientific">Fodinicola feengrottensis</name>
    <dbReference type="NCBI Taxonomy" id="435914"/>
    <lineage>
        <taxon>Bacteria</taxon>
        <taxon>Bacillati</taxon>
        <taxon>Actinomycetota</taxon>
        <taxon>Actinomycetes</taxon>
        <taxon>Mycobacteriales</taxon>
        <taxon>Fodinicola</taxon>
    </lineage>
</organism>
<accession>A0ABN2H5P6</accession>
<gene>
    <name evidence="2" type="ORF">GCM10009765_33940</name>
</gene>
<evidence type="ECO:0000313" key="2">
    <source>
        <dbReference type="EMBL" id="GAA1681988.1"/>
    </source>
</evidence>
<dbReference type="Proteomes" id="UP001500618">
    <property type="component" value="Unassembled WGS sequence"/>
</dbReference>
<reference evidence="2 3" key="1">
    <citation type="journal article" date="2019" name="Int. J. Syst. Evol. Microbiol.">
        <title>The Global Catalogue of Microorganisms (GCM) 10K type strain sequencing project: providing services to taxonomists for standard genome sequencing and annotation.</title>
        <authorList>
            <consortium name="The Broad Institute Genomics Platform"/>
            <consortium name="The Broad Institute Genome Sequencing Center for Infectious Disease"/>
            <person name="Wu L."/>
            <person name="Ma J."/>
        </authorList>
    </citation>
    <scope>NUCLEOTIDE SEQUENCE [LARGE SCALE GENOMIC DNA]</scope>
    <source>
        <strain evidence="2 3">JCM 14718</strain>
    </source>
</reference>
<keyword evidence="3" id="KW-1185">Reference proteome</keyword>
<evidence type="ECO:0000256" key="1">
    <source>
        <dbReference type="SAM" id="MobiDB-lite"/>
    </source>
</evidence>
<sequence>MGRVRRPAEGADATKYYRATQAAIAEPKRRLTARRNRPRGAATQGGPAAPPDDAWISTLIRMSSPVVLGGIVNVDEMDCSARGFAGLTFRVFDLATSQWSIYWVNNHRGQLEPPVVGGFSDGVGLFHGDDTYQDRSIQVRFTWSEITATSAHWEQAFSADHGETWETNWTVELTRTS</sequence>
<name>A0ABN2H5P6_9ACTN</name>
<protein>
    <recommendedName>
        <fullName evidence="4">DUF1579 domain-containing protein</fullName>
    </recommendedName>
</protein>